<dbReference type="EMBL" id="BACD03000017">
    <property type="protein sequence ID" value="GAO48726.1"/>
    <property type="molecule type" value="Genomic_DNA"/>
</dbReference>
<reference evidence="1 2" key="2">
    <citation type="journal article" date="2014" name="J. Gen. Appl. Microbiol.">
        <title>The early diverging ascomycetous budding yeast Saitoella complicata has three histone deacetylases belonging to the Clr6, Hos2, and Rpd3 lineages.</title>
        <authorList>
            <person name="Nishida H."/>
            <person name="Matsumoto T."/>
            <person name="Kondo S."/>
            <person name="Hamamoto M."/>
            <person name="Yoshikawa H."/>
        </authorList>
    </citation>
    <scope>NUCLEOTIDE SEQUENCE [LARGE SCALE GENOMIC DNA]</scope>
    <source>
        <strain evidence="1 2">NRRL Y-17804</strain>
    </source>
</reference>
<proteinExistence type="predicted"/>
<organism evidence="1 2">
    <name type="scientific">Saitoella complicata (strain BCRC 22490 / CBS 7301 / JCM 7358 / NBRC 10748 / NRRL Y-17804)</name>
    <dbReference type="NCBI Taxonomy" id="698492"/>
    <lineage>
        <taxon>Eukaryota</taxon>
        <taxon>Fungi</taxon>
        <taxon>Dikarya</taxon>
        <taxon>Ascomycota</taxon>
        <taxon>Taphrinomycotina</taxon>
        <taxon>Taphrinomycotina incertae sedis</taxon>
        <taxon>Saitoella</taxon>
    </lineage>
</organism>
<sequence>MTHVWEEKKTVDQTWDADHTVRVVASGRGIERAHRSAISATWVPPVFAHHSCALRRQTNPPNDTPTAAAHKQFTKYVATPSTLVDVHNGENDESLTLSWGI</sequence>
<protein>
    <submittedName>
        <fullName evidence="1">Uncharacterized protein</fullName>
    </submittedName>
</protein>
<comment type="caution">
    <text evidence="1">The sequence shown here is derived from an EMBL/GenBank/DDBJ whole genome shotgun (WGS) entry which is preliminary data.</text>
</comment>
<reference evidence="1 2" key="1">
    <citation type="journal article" date="2011" name="J. Gen. Appl. Microbiol.">
        <title>Draft genome sequencing of the enigmatic yeast Saitoella complicata.</title>
        <authorList>
            <person name="Nishida H."/>
            <person name="Hamamoto M."/>
            <person name="Sugiyama J."/>
        </authorList>
    </citation>
    <scope>NUCLEOTIDE SEQUENCE [LARGE SCALE GENOMIC DNA]</scope>
    <source>
        <strain evidence="1 2">NRRL Y-17804</strain>
    </source>
</reference>
<dbReference type="AlphaFoldDB" id="A0A0E9NG96"/>
<name>A0A0E9NG96_SAICN</name>
<evidence type="ECO:0000313" key="1">
    <source>
        <dbReference type="EMBL" id="GAO48726.1"/>
    </source>
</evidence>
<accession>A0A0E9NG96</accession>
<gene>
    <name evidence="1" type="ORF">G7K_2896-t1</name>
</gene>
<reference evidence="1 2" key="3">
    <citation type="journal article" date="2015" name="Genome Announc.">
        <title>Draft Genome Sequence of the Archiascomycetous Yeast Saitoella complicata.</title>
        <authorList>
            <person name="Yamauchi K."/>
            <person name="Kondo S."/>
            <person name="Hamamoto M."/>
            <person name="Takahashi Y."/>
            <person name="Ogura Y."/>
            <person name="Hayashi T."/>
            <person name="Nishida H."/>
        </authorList>
    </citation>
    <scope>NUCLEOTIDE SEQUENCE [LARGE SCALE GENOMIC DNA]</scope>
    <source>
        <strain evidence="1 2">NRRL Y-17804</strain>
    </source>
</reference>
<evidence type="ECO:0000313" key="2">
    <source>
        <dbReference type="Proteomes" id="UP000033140"/>
    </source>
</evidence>
<keyword evidence="2" id="KW-1185">Reference proteome</keyword>
<dbReference type="Proteomes" id="UP000033140">
    <property type="component" value="Unassembled WGS sequence"/>
</dbReference>